<dbReference type="SUPFAM" id="SSF109635">
    <property type="entry name" value="DnaK suppressor protein DksA, alpha-hairpin domain"/>
    <property type="match status" value="1"/>
</dbReference>
<dbReference type="EMBL" id="NVSR01000115">
    <property type="protein sequence ID" value="PCI25247.1"/>
    <property type="molecule type" value="Genomic_DNA"/>
</dbReference>
<evidence type="ECO:0000313" key="10">
    <source>
        <dbReference type="Proteomes" id="UP000218113"/>
    </source>
</evidence>
<feature type="region of interest" description="Disordered" evidence="6">
    <location>
        <begin position="31"/>
        <end position="53"/>
    </location>
</feature>
<evidence type="ECO:0000256" key="4">
    <source>
        <dbReference type="ARBA" id="ARBA00022833"/>
    </source>
</evidence>
<dbReference type="Pfam" id="PF21157">
    <property type="entry name" value="DksA_N"/>
    <property type="match status" value="1"/>
</dbReference>
<feature type="domain" description="Zinc finger DksA/TraR C4-type" evidence="7">
    <location>
        <begin position="86"/>
        <end position="121"/>
    </location>
</feature>
<gene>
    <name evidence="9" type="primary">dksA</name>
    <name evidence="9" type="ORF">COB67_10915</name>
</gene>
<dbReference type="NCBIfam" id="TIGR02420">
    <property type="entry name" value="dksA"/>
    <property type="match status" value="1"/>
</dbReference>
<dbReference type="PANTHER" id="PTHR33823">
    <property type="entry name" value="RNA POLYMERASE-BINDING TRANSCRIPTION FACTOR DKSA-RELATED"/>
    <property type="match status" value="1"/>
</dbReference>
<sequence>MEFNNSPELTEEETAFFRVRLERKLSGLVNGSDDTVHEMQGSKQDFPDPNDRASFEFERNTTLRIRDRERKLIRKIQKALKRLKEGTYNECEECEEYIGKNRLNARPVTSRCIQCKEAQEQKERLQR</sequence>
<keyword evidence="4" id="KW-0862">Zinc</keyword>
<evidence type="ECO:0000313" key="9">
    <source>
        <dbReference type="EMBL" id="PCI25247.1"/>
    </source>
</evidence>
<organism evidence="9 10">
    <name type="scientific">SAR324 cluster bacterium</name>
    <dbReference type="NCBI Taxonomy" id="2024889"/>
    <lineage>
        <taxon>Bacteria</taxon>
        <taxon>Deltaproteobacteria</taxon>
        <taxon>SAR324 cluster</taxon>
    </lineage>
</organism>
<dbReference type="GO" id="GO:0008270">
    <property type="term" value="F:zinc ion binding"/>
    <property type="evidence" value="ECO:0007669"/>
    <property type="project" value="UniProtKB-KW"/>
</dbReference>
<evidence type="ECO:0000259" key="7">
    <source>
        <dbReference type="Pfam" id="PF01258"/>
    </source>
</evidence>
<dbReference type="InterPro" id="IPR037187">
    <property type="entry name" value="DnaK_N"/>
</dbReference>
<name>A0A2A4SWV4_9DELT</name>
<keyword evidence="3" id="KW-0863">Zinc-finger</keyword>
<dbReference type="InterPro" id="IPR020458">
    <property type="entry name" value="Znf_DskA_TraR_CS"/>
</dbReference>
<dbReference type="Proteomes" id="UP000218113">
    <property type="component" value="Unassembled WGS sequence"/>
</dbReference>
<protein>
    <submittedName>
        <fullName evidence="9">RNA polymerase-binding protein DksA</fullName>
    </submittedName>
</protein>
<dbReference type="InterPro" id="IPR048489">
    <property type="entry name" value="DksA_N"/>
</dbReference>
<proteinExistence type="predicted"/>
<evidence type="ECO:0000256" key="2">
    <source>
        <dbReference type="ARBA" id="ARBA00022723"/>
    </source>
</evidence>
<feature type="zinc finger region" description="dksA C4-type" evidence="5">
    <location>
        <begin position="91"/>
        <end position="115"/>
    </location>
</feature>
<dbReference type="Pfam" id="PF01258">
    <property type="entry name" value="zf-dskA_traR"/>
    <property type="match status" value="1"/>
</dbReference>
<evidence type="ECO:0000256" key="3">
    <source>
        <dbReference type="ARBA" id="ARBA00022771"/>
    </source>
</evidence>
<dbReference type="PANTHER" id="PTHR33823:SF2">
    <property type="entry name" value="RNA POLYMERASE-BINDING TRANSCRIPTION FACTOR DKSA"/>
    <property type="match status" value="1"/>
</dbReference>
<dbReference type="SUPFAM" id="SSF57716">
    <property type="entry name" value="Glucocorticoid receptor-like (DNA-binding domain)"/>
    <property type="match status" value="1"/>
</dbReference>
<dbReference type="PROSITE" id="PS01102">
    <property type="entry name" value="ZF_DKSA_1"/>
    <property type="match status" value="1"/>
</dbReference>
<dbReference type="AlphaFoldDB" id="A0A2A4SWV4"/>
<feature type="domain" description="DnaK suppressor protein DksA N-terminal" evidence="8">
    <location>
        <begin position="14"/>
        <end position="83"/>
    </location>
</feature>
<evidence type="ECO:0000256" key="6">
    <source>
        <dbReference type="SAM" id="MobiDB-lite"/>
    </source>
</evidence>
<accession>A0A2A4SWV4</accession>
<evidence type="ECO:0000259" key="8">
    <source>
        <dbReference type="Pfam" id="PF21157"/>
    </source>
</evidence>
<keyword evidence="2" id="KW-0479">Metal-binding</keyword>
<evidence type="ECO:0000256" key="5">
    <source>
        <dbReference type="PROSITE-ProRule" id="PRU00510"/>
    </source>
</evidence>
<reference evidence="10" key="1">
    <citation type="submission" date="2017-08" db="EMBL/GenBank/DDBJ databases">
        <title>A dynamic microbial community with high functional redundancy inhabits the cold, oxic subseafloor aquifer.</title>
        <authorList>
            <person name="Tully B.J."/>
            <person name="Wheat C.G."/>
            <person name="Glazer B.T."/>
            <person name="Huber J.A."/>
        </authorList>
    </citation>
    <scope>NUCLEOTIDE SEQUENCE [LARGE SCALE GENOMIC DNA]</scope>
</reference>
<dbReference type="InterPro" id="IPR012784">
    <property type="entry name" value="DksA_RNA_pol-bd"/>
</dbReference>
<dbReference type="PROSITE" id="PS51128">
    <property type="entry name" value="ZF_DKSA_2"/>
    <property type="match status" value="1"/>
</dbReference>
<dbReference type="InterPro" id="IPR000962">
    <property type="entry name" value="Znf_DskA_TraR"/>
</dbReference>
<keyword evidence="1" id="KW-0963">Cytoplasm</keyword>
<evidence type="ECO:0000256" key="1">
    <source>
        <dbReference type="ARBA" id="ARBA00022490"/>
    </source>
</evidence>
<dbReference type="Gene3D" id="1.20.120.910">
    <property type="entry name" value="DksA, coiled-coil domain"/>
    <property type="match status" value="1"/>
</dbReference>
<comment type="caution">
    <text evidence="9">The sequence shown here is derived from an EMBL/GenBank/DDBJ whole genome shotgun (WGS) entry which is preliminary data.</text>
</comment>